<proteinExistence type="predicted"/>
<dbReference type="Gene3D" id="1.20.5.990">
    <property type="entry name" value="Nemo cc2-lz domain - 1d5 darpin complex"/>
    <property type="match status" value="1"/>
</dbReference>
<evidence type="ECO:0000256" key="2">
    <source>
        <dbReference type="ARBA" id="ARBA00022490"/>
    </source>
</evidence>
<evidence type="ECO:0000256" key="8">
    <source>
        <dbReference type="SAM" id="Coils"/>
    </source>
</evidence>
<dbReference type="PROSITE" id="PS51801">
    <property type="entry name" value="ZF_CCHC_NOA"/>
    <property type="match status" value="1"/>
</dbReference>
<name>C3YPU4_BRAFL</name>
<evidence type="ECO:0000256" key="4">
    <source>
        <dbReference type="ARBA" id="ARBA00022771"/>
    </source>
</evidence>
<dbReference type="Pfam" id="PF16516">
    <property type="entry name" value="CC2-LZ"/>
    <property type="match status" value="1"/>
</dbReference>
<sequence length="873" mass="98441">MTQIIMTMSLISWSGICSCTMSGTPSPKGSLASSHGQRSAGSGQSSSSDFEILSRPPSYQNGSPTPNGDIPSEFSMNAGEMQSYMTELLKDNNSLRDTIRQNNEDMRQKIKDLEVWKEKQKQNQALIVGKFTEAREKVLSLRKENSRLKADVAELQKAGAGDGKVTQGQGDASLSTVVSKLREENDQLLTEKEKLNKTIQMLTGEIGKMQLKLEEKHSEQEVVLVQSPPSQGSDTSTGSTLAQQVEEYRLKCEQMSSEVTHFQSLTAKLQEDTKEITAVRDRLAQENEVLKSKLEAELEQMKSEMKTLKQANERLQLEKADLVAMNNEIQASLQLYKAGTPPSSHTTPTGSFVKVEAGVKQAPQVQAAVAEAAEEDITVSIEERLSIHPEEQRVRYEDTIAQFTAVARQISEAEHHKKKTETTVHDLLIQLQEERTRGLDISGQLETARKDREELEARVQDLAEQLRQHSADKDSTVEQMKQQHQSEVDNLMQQLDGMKAALEAARTPGQQLQVGEDIQVLKSQVLSLVAELRETERKLHAATQHVGSYKDRSLTLEQKLNMMQDEMDEQRRRDDALIDGLRMELGNMESALNMERQASHMDKRTMAELRSRYEILFQDYDELLKINTELQAKTTELQAKTTQAAPPGQVKEMREQVDNLTAQVISAEDALRDREDKLKRLTQEISQMRKDMEEVPVLKAQADVFRQDFEAEREARQKAHGDMQTLEQQNQELQLENQQLRDEMEVYTRNALGEMQRRHGGAPQMGPPSPPANVPRANPPPMEYAGNYGYPRGYPYPGPHEDFFYDGQMGNNDPLQPVNMAQPRVQNFQQAVPPVHVPRPASPDTEEKSCPKCNNVFPDLDTLQIHVMECLDN</sequence>
<evidence type="ECO:0000256" key="10">
    <source>
        <dbReference type="SAM" id="SignalP"/>
    </source>
</evidence>
<dbReference type="AlphaFoldDB" id="C3YPU4"/>
<feature type="chain" id="PRO_5002935494" description="CCHC NOA-type domain-containing protein" evidence="10">
    <location>
        <begin position="19"/>
        <end position="873"/>
    </location>
</feature>
<feature type="region of interest" description="Disordered" evidence="9">
    <location>
        <begin position="24"/>
        <end position="75"/>
    </location>
</feature>
<protein>
    <recommendedName>
        <fullName evidence="11">CCHC NOA-type domain-containing protein</fullName>
    </recommendedName>
</protein>
<dbReference type="InterPro" id="IPR032419">
    <property type="entry name" value="CC2-LZ_dom"/>
</dbReference>
<feature type="coiled-coil region" evidence="8">
    <location>
        <begin position="280"/>
        <end position="332"/>
    </location>
</feature>
<keyword evidence="4 7" id="KW-0863">Zinc-finger</keyword>
<evidence type="ECO:0000256" key="7">
    <source>
        <dbReference type="PROSITE-ProRule" id="PRU01142"/>
    </source>
</evidence>
<evidence type="ECO:0000313" key="12">
    <source>
        <dbReference type="EMBL" id="EEN57878.1"/>
    </source>
</evidence>
<feature type="coiled-coil region" evidence="8">
    <location>
        <begin position="103"/>
        <end position="212"/>
    </location>
</feature>
<dbReference type="InterPro" id="IPR051301">
    <property type="entry name" value="Optineurin/NFkB_EssMod"/>
</dbReference>
<feature type="compositionally biased region" description="Low complexity" evidence="9">
    <location>
        <begin position="32"/>
        <end position="48"/>
    </location>
</feature>
<keyword evidence="5" id="KW-0862">Zinc</keyword>
<keyword evidence="10" id="KW-0732">Signal</keyword>
<dbReference type="Pfam" id="PF18414">
    <property type="entry name" value="zf_C2H2_10"/>
    <property type="match status" value="1"/>
</dbReference>
<feature type="coiled-coil region" evidence="8">
    <location>
        <begin position="620"/>
        <end position="750"/>
    </location>
</feature>
<dbReference type="PANTHER" id="PTHR31553:SF1">
    <property type="entry name" value="NF-KAPPA-B ESSENTIAL MODULATOR"/>
    <property type="match status" value="1"/>
</dbReference>
<dbReference type="Pfam" id="PF11577">
    <property type="entry name" value="NEMO"/>
    <property type="match status" value="1"/>
</dbReference>
<dbReference type="FunCoup" id="C3YPU4">
    <property type="interactions" value="255"/>
</dbReference>
<dbReference type="PANTHER" id="PTHR31553">
    <property type="entry name" value="NF-KAPPA-B ESSENTIAL MODULATOR"/>
    <property type="match status" value="1"/>
</dbReference>
<dbReference type="InterPro" id="IPR021063">
    <property type="entry name" value="NEMO_N"/>
</dbReference>
<accession>C3YPU4</accession>
<keyword evidence="2" id="KW-0963">Cytoplasm</keyword>
<feature type="compositionally biased region" description="Polar residues" evidence="9">
    <location>
        <begin position="57"/>
        <end position="66"/>
    </location>
</feature>
<feature type="signal peptide" evidence="10">
    <location>
        <begin position="1"/>
        <end position="18"/>
    </location>
</feature>
<gene>
    <name evidence="12" type="ORF">BRAFLDRAFT_121138</name>
</gene>
<evidence type="ECO:0000256" key="5">
    <source>
        <dbReference type="ARBA" id="ARBA00022833"/>
    </source>
</evidence>
<dbReference type="GO" id="GO:0070530">
    <property type="term" value="F:K63-linked polyubiquitin modification-dependent protein binding"/>
    <property type="evidence" value="ECO:0007669"/>
    <property type="project" value="InterPro"/>
</dbReference>
<dbReference type="InParanoid" id="C3YPU4"/>
<reference evidence="12" key="1">
    <citation type="journal article" date="2008" name="Nature">
        <title>The amphioxus genome and the evolution of the chordate karyotype.</title>
        <authorList>
            <consortium name="US DOE Joint Genome Institute (JGI-PGF)"/>
            <person name="Putnam N.H."/>
            <person name="Butts T."/>
            <person name="Ferrier D.E.K."/>
            <person name="Furlong R.F."/>
            <person name="Hellsten U."/>
            <person name="Kawashima T."/>
            <person name="Robinson-Rechavi M."/>
            <person name="Shoguchi E."/>
            <person name="Terry A."/>
            <person name="Yu J.-K."/>
            <person name="Benito-Gutierrez E.L."/>
            <person name="Dubchak I."/>
            <person name="Garcia-Fernandez J."/>
            <person name="Gibson-Brown J.J."/>
            <person name="Grigoriev I.V."/>
            <person name="Horton A.C."/>
            <person name="de Jong P.J."/>
            <person name="Jurka J."/>
            <person name="Kapitonov V.V."/>
            <person name="Kohara Y."/>
            <person name="Kuroki Y."/>
            <person name="Lindquist E."/>
            <person name="Lucas S."/>
            <person name="Osoegawa K."/>
            <person name="Pennacchio L.A."/>
            <person name="Salamov A.A."/>
            <person name="Satou Y."/>
            <person name="Sauka-Spengler T."/>
            <person name="Schmutz J."/>
            <person name="Shin-I T."/>
            <person name="Toyoda A."/>
            <person name="Bronner-Fraser M."/>
            <person name="Fujiyama A."/>
            <person name="Holland L.Z."/>
            <person name="Holland P.W.H."/>
            <person name="Satoh N."/>
            <person name="Rokhsar D.S."/>
        </authorList>
    </citation>
    <scope>NUCLEOTIDE SEQUENCE [LARGE SCALE GENOMIC DNA]</scope>
    <source>
        <strain evidence="12">S238N-H82</strain>
        <tissue evidence="12">Testes</tissue>
    </source>
</reference>
<keyword evidence="3" id="KW-0479">Metal-binding</keyword>
<organism>
    <name type="scientific">Branchiostoma floridae</name>
    <name type="common">Florida lancelet</name>
    <name type="synonym">Amphioxus</name>
    <dbReference type="NCBI Taxonomy" id="7739"/>
    <lineage>
        <taxon>Eukaryota</taxon>
        <taxon>Metazoa</taxon>
        <taxon>Chordata</taxon>
        <taxon>Cephalochordata</taxon>
        <taxon>Leptocardii</taxon>
        <taxon>Amphioxiformes</taxon>
        <taxon>Branchiostomatidae</taxon>
        <taxon>Branchiostoma</taxon>
    </lineage>
</organism>
<dbReference type="InterPro" id="IPR034735">
    <property type="entry name" value="NEMO_ZF"/>
</dbReference>
<evidence type="ECO:0000256" key="1">
    <source>
        <dbReference type="ARBA" id="ARBA00004496"/>
    </source>
</evidence>
<evidence type="ECO:0000256" key="3">
    <source>
        <dbReference type="ARBA" id="ARBA00022723"/>
    </source>
</evidence>
<dbReference type="GO" id="GO:0005737">
    <property type="term" value="C:cytoplasm"/>
    <property type="evidence" value="ECO:0007669"/>
    <property type="project" value="UniProtKB-SubCell"/>
</dbReference>
<evidence type="ECO:0000256" key="9">
    <source>
        <dbReference type="SAM" id="MobiDB-lite"/>
    </source>
</evidence>
<dbReference type="Gene3D" id="1.20.5.390">
    <property type="entry name" value="L1 transposable element, trimerization domain"/>
    <property type="match status" value="2"/>
</dbReference>
<dbReference type="GO" id="GO:0008270">
    <property type="term" value="F:zinc ion binding"/>
    <property type="evidence" value="ECO:0007669"/>
    <property type="project" value="UniProtKB-KW"/>
</dbReference>
<keyword evidence="6 8" id="KW-0175">Coiled coil</keyword>
<evidence type="ECO:0000259" key="11">
    <source>
        <dbReference type="PROSITE" id="PS51801"/>
    </source>
</evidence>
<dbReference type="STRING" id="7739.C3YPU4"/>
<dbReference type="eggNOG" id="ENOG502QTG2">
    <property type="taxonomic scope" value="Eukaryota"/>
</dbReference>
<dbReference type="EMBL" id="GG666538">
    <property type="protein sequence ID" value="EEN57878.1"/>
    <property type="molecule type" value="Genomic_DNA"/>
</dbReference>
<comment type="subcellular location">
    <subcellularLocation>
        <location evidence="1">Cytoplasm</location>
    </subcellularLocation>
</comment>
<dbReference type="FunFam" id="1.20.5.390:FF:000002">
    <property type="entry name" value="NF-kappa-B essential modulator isoform X1"/>
    <property type="match status" value="1"/>
</dbReference>
<feature type="coiled-coil region" evidence="8">
    <location>
        <begin position="445"/>
        <end position="573"/>
    </location>
</feature>
<feature type="domain" description="CCHC NOA-type" evidence="11">
    <location>
        <begin position="842"/>
        <end position="872"/>
    </location>
</feature>
<dbReference type="FunFam" id="1.20.5.990:FF:000003">
    <property type="entry name" value="NF-kappa-B essential modulator isoform X1"/>
    <property type="match status" value="1"/>
</dbReference>
<evidence type="ECO:0000256" key="6">
    <source>
        <dbReference type="ARBA" id="ARBA00023054"/>
    </source>
</evidence>